<organism evidence="3 4">
    <name type="scientific">Amborella trichopoda</name>
    <dbReference type="NCBI Taxonomy" id="13333"/>
    <lineage>
        <taxon>Eukaryota</taxon>
        <taxon>Viridiplantae</taxon>
        <taxon>Streptophyta</taxon>
        <taxon>Embryophyta</taxon>
        <taxon>Tracheophyta</taxon>
        <taxon>Spermatophyta</taxon>
        <taxon>Magnoliopsida</taxon>
        <taxon>Amborellales</taxon>
        <taxon>Amborellaceae</taxon>
        <taxon>Amborella</taxon>
    </lineage>
</organism>
<dbReference type="HOGENOM" id="CLU_2007010_0_0_1"/>
<dbReference type="STRING" id="13333.W1PQ53"/>
<dbReference type="eggNOG" id="KOG0017">
    <property type="taxonomic scope" value="Eukaryota"/>
</dbReference>
<feature type="region of interest" description="Disordered" evidence="1">
    <location>
        <begin position="103"/>
        <end position="124"/>
    </location>
</feature>
<keyword evidence="4" id="KW-1185">Reference proteome</keyword>
<dbReference type="Gramene" id="ERN09340">
    <property type="protein sequence ID" value="ERN09340"/>
    <property type="gene ID" value="AMTR_s00162p00033520"/>
</dbReference>
<reference evidence="4" key="1">
    <citation type="journal article" date="2013" name="Science">
        <title>The Amborella genome and the evolution of flowering plants.</title>
        <authorList>
            <consortium name="Amborella Genome Project"/>
        </authorList>
    </citation>
    <scope>NUCLEOTIDE SEQUENCE [LARGE SCALE GENOMIC DNA]</scope>
</reference>
<proteinExistence type="predicted"/>
<gene>
    <name evidence="3" type="ORF">AMTR_s00162p00033520</name>
</gene>
<dbReference type="InterPro" id="IPR057670">
    <property type="entry name" value="SH3_retrovirus"/>
</dbReference>
<evidence type="ECO:0000313" key="4">
    <source>
        <dbReference type="Proteomes" id="UP000017836"/>
    </source>
</evidence>
<dbReference type="Proteomes" id="UP000017836">
    <property type="component" value="Unassembled WGS sequence"/>
</dbReference>
<name>W1PQ53_AMBTC</name>
<evidence type="ECO:0000313" key="3">
    <source>
        <dbReference type="EMBL" id="ERN09340.1"/>
    </source>
</evidence>
<dbReference type="AlphaFoldDB" id="W1PQ53"/>
<dbReference type="Pfam" id="PF25597">
    <property type="entry name" value="SH3_retrovirus"/>
    <property type="match status" value="1"/>
</dbReference>
<feature type="domain" description="Retroviral polymerase SH3-like" evidence="2">
    <location>
        <begin position="37"/>
        <end position="93"/>
    </location>
</feature>
<dbReference type="OMA" id="ASSWWIP"/>
<protein>
    <recommendedName>
        <fullName evidence="2">Retroviral polymerase SH3-like domain-containing protein</fullName>
    </recommendedName>
</protein>
<sequence>MHIINRLPQPKLGFITPYEKLWKIKATVIYFKVFGSTFYVLIPKTLHNKLEKKTLRCIFVRYDTDRKGYRCCDSTTNRCYTSLDVVFYEASSWWIPKTAKVSDTREEQKLKTKETLDGEHEEQK</sequence>
<evidence type="ECO:0000259" key="2">
    <source>
        <dbReference type="Pfam" id="PF25597"/>
    </source>
</evidence>
<accession>W1PQ53</accession>
<evidence type="ECO:0000256" key="1">
    <source>
        <dbReference type="SAM" id="MobiDB-lite"/>
    </source>
</evidence>
<dbReference type="EMBL" id="KI392984">
    <property type="protein sequence ID" value="ERN09340.1"/>
    <property type="molecule type" value="Genomic_DNA"/>
</dbReference>